<dbReference type="InterPro" id="IPR051884">
    <property type="entry name" value="Bis(5'-adenosyl)-TPase_reg"/>
</dbReference>
<dbReference type="SUPFAM" id="SSF54197">
    <property type="entry name" value="HIT-like"/>
    <property type="match status" value="1"/>
</dbReference>
<name>A0AAV0VFV8_9STRA</name>
<dbReference type="PANTHER" id="PTHR46243">
    <property type="entry name" value="BIS(5'-ADENOSYL)-TRIPHOSPHATASE"/>
    <property type="match status" value="1"/>
</dbReference>
<dbReference type="Gene3D" id="3.30.428.10">
    <property type="entry name" value="HIT-like"/>
    <property type="match status" value="1"/>
</dbReference>
<accession>A0AAV0VFV8</accession>
<feature type="domain" description="HIT" evidence="2">
    <location>
        <begin position="67"/>
        <end position="119"/>
    </location>
</feature>
<comment type="caution">
    <text evidence="3">The sequence shown here is derived from an EMBL/GenBank/DDBJ whole genome shotgun (WGS) entry which is preliminary data.</text>
</comment>
<proteinExistence type="predicted"/>
<evidence type="ECO:0000256" key="1">
    <source>
        <dbReference type="PROSITE-ProRule" id="PRU00464"/>
    </source>
</evidence>
<dbReference type="AlphaFoldDB" id="A0AAV0VFV8"/>
<feature type="short sequence motif" description="Histidine triad motif" evidence="1">
    <location>
        <begin position="104"/>
        <end position="108"/>
    </location>
</feature>
<protein>
    <recommendedName>
        <fullName evidence="2">HIT domain-containing protein</fullName>
    </recommendedName>
</protein>
<gene>
    <name evidence="3" type="ORF">PDE001_LOCUS12231</name>
</gene>
<sequence>MAVSKELEVSLDRTLLVTESTLLEDADNDVISIMISQGQGVASISSTICQSLAKLRPVQLYHDMFCDLWTTAQLVGKQLELHYCASSLTFAIHDGKEAGQTITHVHIHVIPRIAQDFKCNDDIYTKSKSTNKLSEAALLHPYFS</sequence>
<dbReference type="PROSITE" id="PS51084">
    <property type="entry name" value="HIT_2"/>
    <property type="match status" value="1"/>
</dbReference>
<dbReference type="InterPro" id="IPR011146">
    <property type="entry name" value="HIT-like"/>
</dbReference>
<keyword evidence="4" id="KW-1185">Reference proteome</keyword>
<organism evidence="3 4">
    <name type="scientific">Peronospora destructor</name>
    <dbReference type="NCBI Taxonomy" id="86335"/>
    <lineage>
        <taxon>Eukaryota</taxon>
        <taxon>Sar</taxon>
        <taxon>Stramenopiles</taxon>
        <taxon>Oomycota</taxon>
        <taxon>Peronosporomycetes</taxon>
        <taxon>Peronosporales</taxon>
        <taxon>Peronosporaceae</taxon>
        <taxon>Peronospora</taxon>
    </lineage>
</organism>
<dbReference type="Proteomes" id="UP001162029">
    <property type="component" value="Unassembled WGS sequence"/>
</dbReference>
<dbReference type="EMBL" id="CANTFM010002688">
    <property type="protein sequence ID" value="CAI5747318.1"/>
    <property type="molecule type" value="Genomic_DNA"/>
</dbReference>
<evidence type="ECO:0000259" key="2">
    <source>
        <dbReference type="PROSITE" id="PS51084"/>
    </source>
</evidence>
<reference evidence="3" key="1">
    <citation type="submission" date="2022-12" db="EMBL/GenBank/DDBJ databases">
        <authorList>
            <person name="Webb A."/>
        </authorList>
    </citation>
    <scope>NUCLEOTIDE SEQUENCE</scope>
    <source>
        <strain evidence="3">Pd1</strain>
    </source>
</reference>
<evidence type="ECO:0000313" key="4">
    <source>
        <dbReference type="Proteomes" id="UP001162029"/>
    </source>
</evidence>
<dbReference type="GO" id="GO:0003824">
    <property type="term" value="F:catalytic activity"/>
    <property type="evidence" value="ECO:0007669"/>
    <property type="project" value="InterPro"/>
</dbReference>
<evidence type="ECO:0000313" key="3">
    <source>
        <dbReference type="EMBL" id="CAI5747318.1"/>
    </source>
</evidence>
<dbReference type="PANTHER" id="PTHR46243:SF1">
    <property type="entry name" value="BIS(5'-ADENOSYL)-TRIPHOSPHATASE"/>
    <property type="match status" value="1"/>
</dbReference>
<dbReference type="Pfam" id="PF01230">
    <property type="entry name" value="HIT"/>
    <property type="match status" value="1"/>
</dbReference>
<dbReference type="InterPro" id="IPR036265">
    <property type="entry name" value="HIT-like_sf"/>
</dbReference>